<comment type="caution">
    <text evidence="3">The sequence shown here is derived from an EMBL/GenBank/DDBJ whole genome shotgun (WGS) entry which is preliminary data.</text>
</comment>
<gene>
    <name evidence="3" type="ORF">TEA_018178</name>
</gene>
<sequence length="340" mass="37891">MDNKIPHGSYFQYSPTTGIHGSLHRSSSLPLDHERYLKELLAERQKLGPFIQVIPVCGRLLNQGIKSSISCLAAMNGVSYGFGYTFTVCAVSDKTKNNYSIILVTCSLKILKGGFFVWNGKFSMMSFSLNGAIKFKHLLVGYPLEELALCGVAMYQSSNFYPDKGRSLGQQANGGPMDLDRWSAVHTQENELLKRITPSQGSHMGWHRAPGIPTTPIVKRVIRLDVPVDKFPNYNFVGRLLGPRGNSLKRVEAMTECRVYIRGQGSVKDSIKEEKLKDKPGYEHLNEPLHLLVEAEFPEDIVDSRLDHAIAILENLLKPVVRIGITLHPVATSTTFSVDF</sequence>
<dbReference type="GO" id="GO:0005634">
    <property type="term" value="C:nucleus"/>
    <property type="evidence" value="ECO:0007669"/>
    <property type="project" value="TreeGrafter"/>
</dbReference>
<organism evidence="3 4">
    <name type="scientific">Camellia sinensis var. sinensis</name>
    <name type="common">China tea</name>
    <dbReference type="NCBI Taxonomy" id="542762"/>
    <lineage>
        <taxon>Eukaryota</taxon>
        <taxon>Viridiplantae</taxon>
        <taxon>Streptophyta</taxon>
        <taxon>Embryophyta</taxon>
        <taxon>Tracheophyta</taxon>
        <taxon>Spermatophyta</taxon>
        <taxon>Magnoliopsida</taxon>
        <taxon>eudicotyledons</taxon>
        <taxon>Gunneridae</taxon>
        <taxon>Pentapetalae</taxon>
        <taxon>asterids</taxon>
        <taxon>Ericales</taxon>
        <taxon>Theaceae</taxon>
        <taxon>Camellia</taxon>
    </lineage>
</organism>
<dbReference type="STRING" id="542762.A0A4S4D202"/>
<dbReference type="InterPro" id="IPR036612">
    <property type="entry name" value="KH_dom_type_1_sf"/>
</dbReference>
<evidence type="ECO:0000313" key="3">
    <source>
        <dbReference type="EMBL" id="THF96280.1"/>
    </source>
</evidence>
<accession>A0A4S4D202</accession>
<feature type="domain" description="K Homology" evidence="2">
    <location>
        <begin position="218"/>
        <end position="318"/>
    </location>
</feature>
<dbReference type="SUPFAM" id="SSF54791">
    <property type="entry name" value="Eukaryotic type KH-domain (KH-domain type I)"/>
    <property type="match status" value="1"/>
</dbReference>
<dbReference type="Proteomes" id="UP000306102">
    <property type="component" value="Unassembled WGS sequence"/>
</dbReference>
<dbReference type="PANTHER" id="PTHR11208">
    <property type="entry name" value="RNA-BINDING PROTEIN RELATED"/>
    <property type="match status" value="1"/>
</dbReference>
<dbReference type="SMART" id="SM00322">
    <property type="entry name" value="KH"/>
    <property type="match status" value="1"/>
</dbReference>
<dbReference type="InterPro" id="IPR045071">
    <property type="entry name" value="BBP-like"/>
</dbReference>
<name>A0A4S4D202_CAMSN</name>
<dbReference type="GO" id="GO:0003729">
    <property type="term" value="F:mRNA binding"/>
    <property type="evidence" value="ECO:0007669"/>
    <property type="project" value="TreeGrafter"/>
</dbReference>
<proteinExistence type="predicted"/>
<dbReference type="Gene3D" id="3.30.1370.10">
    <property type="entry name" value="K Homology domain, type 1"/>
    <property type="match status" value="1"/>
</dbReference>
<evidence type="ECO:0000256" key="1">
    <source>
        <dbReference type="ARBA" id="ARBA00022884"/>
    </source>
</evidence>
<keyword evidence="1" id="KW-0694">RNA-binding</keyword>
<keyword evidence="4" id="KW-1185">Reference proteome</keyword>
<dbReference type="Pfam" id="PF22675">
    <property type="entry name" value="KH-I_KHDC4-BBP"/>
    <property type="match status" value="1"/>
</dbReference>
<reference evidence="3 4" key="1">
    <citation type="journal article" date="2018" name="Proc. Natl. Acad. Sci. U.S.A.">
        <title>Draft genome sequence of Camellia sinensis var. sinensis provides insights into the evolution of the tea genome and tea quality.</title>
        <authorList>
            <person name="Wei C."/>
            <person name="Yang H."/>
            <person name="Wang S."/>
            <person name="Zhao J."/>
            <person name="Liu C."/>
            <person name="Gao L."/>
            <person name="Xia E."/>
            <person name="Lu Y."/>
            <person name="Tai Y."/>
            <person name="She G."/>
            <person name="Sun J."/>
            <person name="Cao H."/>
            <person name="Tong W."/>
            <person name="Gao Q."/>
            <person name="Li Y."/>
            <person name="Deng W."/>
            <person name="Jiang X."/>
            <person name="Wang W."/>
            <person name="Chen Q."/>
            <person name="Zhang S."/>
            <person name="Li H."/>
            <person name="Wu J."/>
            <person name="Wang P."/>
            <person name="Li P."/>
            <person name="Shi C."/>
            <person name="Zheng F."/>
            <person name="Jian J."/>
            <person name="Huang B."/>
            <person name="Shan D."/>
            <person name="Shi M."/>
            <person name="Fang C."/>
            <person name="Yue Y."/>
            <person name="Li F."/>
            <person name="Li D."/>
            <person name="Wei S."/>
            <person name="Han B."/>
            <person name="Jiang C."/>
            <person name="Yin Y."/>
            <person name="Xia T."/>
            <person name="Zhang Z."/>
            <person name="Bennetzen J.L."/>
            <person name="Zhao S."/>
            <person name="Wan X."/>
        </authorList>
    </citation>
    <scope>NUCLEOTIDE SEQUENCE [LARGE SCALE GENOMIC DNA]</scope>
    <source>
        <strain evidence="4">cv. Shuchazao</strain>
        <tissue evidence="3">Leaf</tissue>
    </source>
</reference>
<dbReference type="PANTHER" id="PTHR11208:SF109">
    <property type="entry name" value="OS01G0886300 PROTEIN"/>
    <property type="match status" value="1"/>
</dbReference>
<evidence type="ECO:0000313" key="4">
    <source>
        <dbReference type="Proteomes" id="UP000306102"/>
    </source>
</evidence>
<protein>
    <recommendedName>
        <fullName evidence="2">K Homology domain-containing protein</fullName>
    </recommendedName>
</protein>
<dbReference type="AlphaFoldDB" id="A0A4S4D202"/>
<evidence type="ECO:0000259" key="2">
    <source>
        <dbReference type="SMART" id="SM00322"/>
    </source>
</evidence>
<dbReference type="InterPro" id="IPR004087">
    <property type="entry name" value="KH_dom"/>
</dbReference>
<dbReference type="InterPro" id="IPR055256">
    <property type="entry name" value="KH_1_KHDC4/BBP-like"/>
</dbReference>
<dbReference type="GO" id="GO:0048024">
    <property type="term" value="P:regulation of mRNA splicing, via spliceosome"/>
    <property type="evidence" value="ECO:0007669"/>
    <property type="project" value="TreeGrafter"/>
</dbReference>
<dbReference type="EMBL" id="SDRB02012971">
    <property type="protein sequence ID" value="THF96280.1"/>
    <property type="molecule type" value="Genomic_DNA"/>
</dbReference>